<dbReference type="EMBL" id="LAZR01047486">
    <property type="protein sequence ID" value="KKK94114.1"/>
    <property type="molecule type" value="Genomic_DNA"/>
</dbReference>
<reference evidence="1" key="1">
    <citation type="journal article" date="2015" name="Nature">
        <title>Complex archaea that bridge the gap between prokaryotes and eukaryotes.</title>
        <authorList>
            <person name="Spang A."/>
            <person name="Saw J.H."/>
            <person name="Jorgensen S.L."/>
            <person name="Zaremba-Niedzwiedzka K."/>
            <person name="Martijn J."/>
            <person name="Lind A.E."/>
            <person name="van Eijk R."/>
            <person name="Schleper C."/>
            <person name="Guy L."/>
            <person name="Ettema T.J."/>
        </authorList>
    </citation>
    <scope>NUCLEOTIDE SEQUENCE</scope>
</reference>
<proteinExistence type="predicted"/>
<gene>
    <name evidence="1" type="ORF">LCGC14_2686120</name>
</gene>
<organism evidence="1">
    <name type="scientific">marine sediment metagenome</name>
    <dbReference type="NCBI Taxonomy" id="412755"/>
    <lineage>
        <taxon>unclassified sequences</taxon>
        <taxon>metagenomes</taxon>
        <taxon>ecological metagenomes</taxon>
    </lineage>
</organism>
<accession>A0A0F9BUM0</accession>
<evidence type="ECO:0000313" key="1">
    <source>
        <dbReference type="EMBL" id="KKK94114.1"/>
    </source>
</evidence>
<dbReference type="AlphaFoldDB" id="A0A0F9BUM0"/>
<name>A0A0F9BUM0_9ZZZZ</name>
<protein>
    <submittedName>
        <fullName evidence="1">Uncharacterized protein</fullName>
    </submittedName>
</protein>
<sequence>MLKAIGYGTARVCVVVDTRAKVGQQEAQEGEREWQTHVIGKDAQGTSIGIVSAIVGGVRSAVSLAPAPASMAPSLSRLGVFALPGSNVEVCQDLPYKLGLW</sequence>
<comment type="caution">
    <text evidence="1">The sequence shown here is derived from an EMBL/GenBank/DDBJ whole genome shotgun (WGS) entry which is preliminary data.</text>
</comment>